<dbReference type="EMBL" id="HACA01013496">
    <property type="protein sequence ID" value="CDW30857.1"/>
    <property type="molecule type" value="Transcribed_RNA"/>
</dbReference>
<name>A0A0K2TYW0_LEPSM</name>
<feature type="non-terminal residue" evidence="1">
    <location>
        <position position="1"/>
    </location>
</feature>
<protein>
    <submittedName>
        <fullName evidence="1">Uncharacterized protein</fullName>
    </submittedName>
</protein>
<proteinExistence type="predicted"/>
<dbReference type="AlphaFoldDB" id="A0A0K2TYW0"/>
<accession>A0A0K2TYW0</accession>
<sequence>LDSSHLLQTCFKTNYTMKRTKTLCTFGLKAAKIVQSPQENNQKVEKNPCQSMNVISDSMDIESRSNLHCTINESLRYQSYARGKEENLTTSNRKKRVTRTKALIKLK</sequence>
<reference evidence="1" key="1">
    <citation type="submission" date="2014-05" db="EMBL/GenBank/DDBJ databases">
        <authorList>
            <person name="Chronopoulou M."/>
        </authorList>
    </citation>
    <scope>NUCLEOTIDE SEQUENCE</scope>
    <source>
        <tissue evidence="1">Whole organism</tissue>
    </source>
</reference>
<organism evidence="1">
    <name type="scientific">Lepeophtheirus salmonis</name>
    <name type="common">Salmon louse</name>
    <name type="synonym">Caligus salmonis</name>
    <dbReference type="NCBI Taxonomy" id="72036"/>
    <lineage>
        <taxon>Eukaryota</taxon>
        <taxon>Metazoa</taxon>
        <taxon>Ecdysozoa</taxon>
        <taxon>Arthropoda</taxon>
        <taxon>Crustacea</taxon>
        <taxon>Multicrustacea</taxon>
        <taxon>Hexanauplia</taxon>
        <taxon>Copepoda</taxon>
        <taxon>Siphonostomatoida</taxon>
        <taxon>Caligidae</taxon>
        <taxon>Lepeophtheirus</taxon>
    </lineage>
</organism>
<evidence type="ECO:0000313" key="1">
    <source>
        <dbReference type="EMBL" id="CDW30857.1"/>
    </source>
</evidence>